<dbReference type="RefSeq" id="XP_028825133.1">
    <property type="nucleotide sequence ID" value="XM_028969300.1"/>
</dbReference>
<dbReference type="SUPFAM" id="SSF49785">
    <property type="entry name" value="Galactose-binding domain-like"/>
    <property type="match status" value="1"/>
</dbReference>
<dbReference type="GO" id="GO:0006516">
    <property type="term" value="P:glycoprotein catabolic process"/>
    <property type="evidence" value="ECO:0007669"/>
    <property type="project" value="TreeGrafter"/>
</dbReference>
<dbReference type="GeneTree" id="ENSGT00940000160929"/>
<dbReference type="GeneID" id="114783797"/>
<dbReference type="Gene3D" id="2.60.120.260">
    <property type="entry name" value="Galactose-binding domain-like"/>
    <property type="match status" value="1"/>
</dbReference>
<dbReference type="Proteomes" id="UP000694580">
    <property type="component" value="Chromosome 12"/>
</dbReference>
<dbReference type="PANTHER" id="PTHR12125">
    <property type="entry name" value="F-BOX ONLY PROTEIN 6-LIKE PROTEIN"/>
    <property type="match status" value="1"/>
</dbReference>
<evidence type="ECO:0000313" key="2">
    <source>
        <dbReference type="Ensembl" id="ENSDCDP00010036496.1"/>
    </source>
</evidence>
<reference evidence="2 4" key="1">
    <citation type="submission" date="2020-06" db="EMBL/GenBank/DDBJ databases">
        <authorList>
            <consortium name="Wellcome Sanger Institute Data Sharing"/>
        </authorList>
    </citation>
    <scope>NUCLEOTIDE SEQUENCE [LARGE SCALE GENOMIC DNA]</scope>
</reference>
<dbReference type="Ensembl" id="ENSDCDT00010029663.1">
    <property type="protein sequence ID" value="ENSDCDP00010024022.1"/>
    <property type="gene ID" value="ENSDCDG00010015189.1"/>
</dbReference>
<dbReference type="GO" id="GO:0031146">
    <property type="term" value="P:SCF-dependent proteasomal ubiquitin-dependent protein catabolic process"/>
    <property type="evidence" value="ECO:0007669"/>
    <property type="project" value="TreeGrafter"/>
</dbReference>
<dbReference type="Ensembl" id="ENSDCDT00010059534.1">
    <property type="protein sequence ID" value="ENSDCDP00010049167.1"/>
    <property type="gene ID" value="ENSDCDG00010029469.1"/>
</dbReference>
<accession>A0A8C4AFH9</accession>
<evidence type="ECO:0000259" key="1">
    <source>
        <dbReference type="PROSITE" id="PS51114"/>
    </source>
</evidence>
<organism evidence="3 4">
    <name type="scientific">Denticeps clupeoides</name>
    <name type="common">denticle herring</name>
    <dbReference type="NCBI Taxonomy" id="299321"/>
    <lineage>
        <taxon>Eukaryota</taxon>
        <taxon>Metazoa</taxon>
        <taxon>Chordata</taxon>
        <taxon>Craniata</taxon>
        <taxon>Vertebrata</taxon>
        <taxon>Euteleostomi</taxon>
        <taxon>Actinopterygii</taxon>
        <taxon>Neopterygii</taxon>
        <taxon>Teleostei</taxon>
        <taxon>Clupei</taxon>
        <taxon>Clupeiformes</taxon>
        <taxon>Denticipitoidei</taxon>
        <taxon>Denticipitidae</taxon>
        <taxon>Denticeps</taxon>
    </lineage>
</organism>
<dbReference type="SMART" id="SM01198">
    <property type="entry name" value="FBA"/>
    <property type="match status" value="1"/>
</dbReference>
<feature type="domain" description="FBA" evidence="1">
    <location>
        <begin position="1"/>
        <end position="175"/>
    </location>
</feature>
<protein>
    <recommendedName>
        <fullName evidence="1">FBA domain-containing protein</fullName>
    </recommendedName>
</protein>
<proteinExistence type="predicted"/>
<dbReference type="InterPro" id="IPR008979">
    <property type="entry name" value="Galactose-bd-like_sf"/>
</dbReference>
<dbReference type="PROSITE" id="PS51114">
    <property type="entry name" value="FBA"/>
    <property type="match status" value="1"/>
</dbReference>
<dbReference type="Ensembl" id="ENSDCDT00010045901.1">
    <property type="protein sequence ID" value="ENSDCDP00010036496.1"/>
    <property type="gene ID" value="ENSDCDG00010023878.1"/>
</dbReference>
<dbReference type="GO" id="GO:0036503">
    <property type="term" value="P:ERAD pathway"/>
    <property type="evidence" value="ECO:0007669"/>
    <property type="project" value="TreeGrafter"/>
</dbReference>
<dbReference type="PANTHER" id="PTHR12125:SF11">
    <property type="entry name" value="F-BOX ONLY PROTEIN 2"/>
    <property type="match status" value="1"/>
</dbReference>
<dbReference type="Pfam" id="PF04300">
    <property type="entry name" value="FBA"/>
    <property type="match status" value="1"/>
</dbReference>
<dbReference type="OrthoDB" id="1107553at2759"/>
<dbReference type="InterPro" id="IPR007397">
    <property type="entry name" value="F-box-assoc_dom"/>
</dbReference>
<name>A0A8C4AFH9_9TELE</name>
<reference evidence="3" key="2">
    <citation type="submission" date="2025-05" db="UniProtKB">
        <authorList>
            <consortium name="Ensembl"/>
        </authorList>
    </citation>
    <scope>IDENTIFICATION</scope>
</reference>
<dbReference type="AlphaFoldDB" id="A0A8C4AFH9"/>
<dbReference type="InterPro" id="IPR039752">
    <property type="entry name" value="F-box_only"/>
</dbReference>
<gene>
    <name evidence="3" type="primary">LOC114783797</name>
    <name evidence="2" type="synonym">LOC114801254</name>
</gene>
<dbReference type="GO" id="GO:0061630">
    <property type="term" value="F:ubiquitin protein ligase activity"/>
    <property type="evidence" value="ECO:0007669"/>
    <property type="project" value="TreeGrafter"/>
</dbReference>
<evidence type="ECO:0000313" key="3">
    <source>
        <dbReference type="Ensembl" id="ENSDCDP00010049167.1"/>
    </source>
</evidence>
<dbReference type="FunFam" id="2.60.120.260:FF:000012">
    <property type="entry name" value="F-box only protein 2"/>
    <property type="match status" value="1"/>
</dbReference>
<dbReference type="GO" id="GO:0019005">
    <property type="term" value="C:SCF ubiquitin ligase complex"/>
    <property type="evidence" value="ECO:0007669"/>
    <property type="project" value="TreeGrafter"/>
</dbReference>
<dbReference type="GO" id="GO:0005737">
    <property type="term" value="C:cytoplasm"/>
    <property type="evidence" value="ECO:0007669"/>
    <property type="project" value="TreeGrafter"/>
</dbReference>
<evidence type="ECO:0000313" key="4">
    <source>
        <dbReference type="Proteomes" id="UP000694580"/>
    </source>
</evidence>
<keyword evidence="4" id="KW-1185">Reference proteome</keyword>
<sequence>MARNLLRNPSGDEGLESWELTENGGREWCVEDMAPDSPLYGGDSPTSHYFATSFLLCLKKQVVDLVAEGFSPDQLDAQPAVTVEDWFSGRPDCGSVYQLNVYLLNENREMMDNFSQDGLLDPQSGDVSWKKVSHTFLGYGPGLRFVSFEHGGKDSQFWDGWYGVRVTRSSVTVEI</sequence>